<dbReference type="RefSeq" id="WP_245118809.1">
    <property type="nucleotide sequence ID" value="NZ_CP095061.1"/>
</dbReference>
<dbReference type="EMBL" id="CP095061">
    <property type="protein sequence ID" value="UOQ64816.1"/>
    <property type="molecule type" value="Genomic_DNA"/>
</dbReference>
<protein>
    <submittedName>
        <fullName evidence="2">Uncharacterized protein</fullName>
    </submittedName>
</protein>
<feature type="compositionally biased region" description="Polar residues" evidence="1">
    <location>
        <begin position="1"/>
        <end position="18"/>
    </location>
</feature>
<feature type="region of interest" description="Disordered" evidence="1">
    <location>
        <begin position="107"/>
        <end position="126"/>
    </location>
</feature>
<accession>A0ABY4G200</accession>
<feature type="region of interest" description="Disordered" evidence="1">
    <location>
        <begin position="1"/>
        <end position="24"/>
    </location>
</feature>
<evidence type="ECO:0000313" key="3">
    <source>
        <dbReference type="Proteomes" id="UP000830401"/>
    </source>
</evidence>
<proteinExistence type="predicted"/>
<evidence type="ECO:0000313" key="2">
    <source>
        <dbReference type="EMBL" id="UOQ64816.1"/>
    </source>
</evidence>
<gene>
    <name evidence="2" type="ORF">MUN86_14725</name>
</gene>
<sequence>MKSLAVKNTNNKQASPLTATKKKEVQPKLIVNAPGDFYEQEADRMAAEVINGVAHAGSDTKITSLIGPSVQRKCAACEQEERRRKKGGDIMRKADSGNGFVAPASVSAQLTSGSSNGSALPHVVRV</sequence>
<evidence type="ECO:0000256" key="1">
    <source>
        <dbReference type="SAM" id="MobiDB-lite"/>
    </source>
</evidence>
<organism evidence="2 3">
    <name type="scientific">Hymenobacter volaticus</name>
    <dbReference type="NCBI Taxonomy" id="2932254"/>
    <lineage>
        <taxon>Bacteria</taxon>
        <taxon>Pseudomonadati</taxon>
        <taxon>Bacteroidota</taxon>
        <taxon>Cytophagia</taxon>
        <taxon>Cytophagales</taxon>
        <taxon>Hymenobacteraceae</taxon>
        <taxon>Hymenobacter</taxon>
    </lineage>
</organism>
<dbReference type="Proteomes" id="UP000830401">
    <property type="component" value="Chromosome"/>
</dbReference>
<reference evidence="2" key="1">
    <citation type="submission" date="2022-04" db="EMBL/GenBank/DDBJ databases">
        <title>Hymenobacter sp. isolated from the air.</title>
        <authorList>
            <person name="Won M."/>
            <person name="Lee C.-M."/>
            <person name="Woen H.-Y."/>
            <person name="Kwon S.-W."/>
        </authorList>
    </citation>
    <scope>NUCLEOTIDE SEQUENCE</scope>
    <source>
        <strain evidence="2">5420S-77</strain>
    </source>
</reference>
<keyword evidence="3" id="KW-1185">Reference proteome</keyword>
<feature type="compositionally biased region" description="Polar residues" evidence="1">
    <location>
        <begin position="107"/>
        <end position="118"/>
    </location>
</feature>
<name>A0ABY4G200_9BACT</name>